<gene>
    <name evidence="1" type="ORF">KC980_01235</name>
</gene>
<accession>A0A955ECK8</accession>
<name>A0A955ECK8_UNCKA</name>
<dbReference type="Proteomes" id="UP000740557">
    <property type="component" value="Unassembled WGS sequence"/>
</dbReference>
<comment type="caution">
    <text evidence="1">The sequence shown here is derived from an EMBL/GenBank/DDBJ whole genome shotgun (WGS) entry which is preliminary data.</text>
</comment>
<evidence type="ECO:0000313" key="1">
    <source>
        <dbReference type="EMBL" id="MCA9308111.1"/>
    </source>
</evidence>
<reference evidence="1" key="2">
    <citation type="journal article" date="2021" name="Microbiome">
        <title>Successional dynamics and alternative stable states in a saline activated sludge microbial community over 9 years.</title>
        <authorList>
            <person name="Wang Y."/>
            <person name="Ye J."/>
            <person name="Ju F."/>
            <person name="Liu L."/>
            <person name="Boyd J.A."/>
            <person name="Deng Y."/>
            <person name="Parks D.H."/>
            <person name="Jiang X."/>
            <person name="Yin X."/>
            <person name="Woodcroft B.J."/>
            <person name="Tyson G.W."/>
            <person name="Hugenholtz P."/>
            <person name="Polz M.F."/>
            <person name="Zhang T."/>
        </authorList>
    </citation>
    <scope>NUCLEOTIDE SEQUENCE</scope>
    <source>
        <strain evidence="1">HKST-UBA79</strain>
    </source>
</reference>
<dbReference type="EMBL" id="JAGQNX010000036">
    <property type="protein sequence ID" value="MCA9308111.1"/>
    <property type="molecule type" value="Genomic_DNA"/>
</dbReference>
<reference evidence="1" key="1">
    <citation type="submission" date="2020-04" db="EMBL/GenBank/DDBJ databases">
        <authorList>
            <person name="Zhang T."/>
        </authorList>
    </citation>
    <scope>NUCLEOTIDE SEQUENCE</scope>
    <source>
        <strain evidence="1">HKST-UBA79</strain>
    </source>
</reference>
<organism evidence="1 2">
    <name type="scientific">candidate division WWE3 bacterium</name>
    <dbReference type="NCBI Taxonomy" id="2053526"/>
    <lineage>
        <taxon>Bacteria</taxon>
        <taxon>Katanobacteria</taxon>
    </lineage>
</organism>
<sequence>MDKPLLKTYVLEEADNLEQWWFGTPKSYIYVSVPDVSLETFSYAAVTNSNYKNINVKNALNNQGLVDNDSLAEFVLYKTPKDATYNITRDASIIYSAISTQKAIIIGKDGIKKFKVNNLNVYEIDMLLNEEGLYDYAYYIVGESGNYKSMAIVVKNMENPREVLNSIISSIKLIAE</sequence>
<dbReference type="AlphaFoldDB" id="A0A955ECK8"/>
<proteinExistence type="predicted"/>
<evidence type="ECO:0000313" key="2">
    <source>
        <dbReference type="Proteomes" id="UP000740557"/>
    </source>
</evidence>
<protein>
    <submittedName>
        <fullName evidence="1">Uncharacterized protein</fullName>
    </submittedName>
</protein>